<organism evidence="3 4">
    <name type="scientific">Methylibium petroleiphilum (strain ATCC BAA-1232 / LMG 22953 / PM1)</name>
    <dbReference type="NCBI Taxonomy" id="420662"/>
    <lineage>
        <taxon>Bacteria</taxon>
        <taxon>Pseudomonadati</taxon>
        <taxon>Pseudomonadota</taxon>
        <taxon>Betaproteobacteria</taxon>
        <taxon>Burkholderiales</taxon>
        <taxon>Sphaerotilaceae</taxon>
        <taxon>Methylibium</taxon>
    </lineage>
</organism>
<gene>
    <name evidence="3" type="ordered locus">Mpe_A3536</name>
</gene>
<keyword evidence="1" id="KW-0479">Metal-binding</keyword>
<keyword evidence="4" id="KW-1185">Reference proteome</keyword>
<evidence type="ECO:0000259" key="2">
    <source>
        <dbReference type="PROSITE" id="PS50846"/>
    </source>
</evidence>
<dbReference type="InterPro" id="IPR036163">
    <property type="entry name" value="HMA_dom_sf"/>
</dbReference>
<dbReference type="HOGENOM" id="CLU_134973_5_0_4"/>
<protein>
    <recommendedName>
        <fullName evidence="2">HMA domain-containing protein</fullName>
    </recommendedName>
</protein>
<accession>A2SLQ0</accession>
<reference evidence="3 4" key="1">
    <citation type="journal article" date="2007" name="J. Bacteriol.">
        <title>Whole-genome analysis of the methyl tert-butyl ether-degrading beta-proteobacterium Methylibium petroleiphilum PM1.</title>
        <authorList>
            <person name="Kane S.R."/>
            <person name="Chakicherla A.Y."/>
            <person name="Chain P.S.G."/>
            <person name="Schmidt R."/>
            <person name="Shin M.W."/>
            <person name="Legler T.C."/>
            <person name="Scow K.M."/>
            <person name="Larimer F.W."/>
            <person name="Lucas S.M."/>
            <person name="Richardson P.M."/>
            <person name="Hristova K.R."/>
        </authorList>
    </citation>
    <scope>NUCLEOTIDE SEQUENCE [LARGE SCALE GENOMIC DNA]</scope>
    <source>
        <strain evidence="4">ATCC BAA-1232 / LMG 22953 / PM1</strain>
    </source>
</reference>
<dbReference type="PROSITE" id="PS01047">
    <property type="entry name" value="HMA_1"/>
    <property type="match status" value="1"/>
</dbReference>
<dbReference type="Proteomes" id="UP000000366">
    <property type="component" value="Chromosome"/>
</dbReference>
<dbReference type="PROSITE" id="PS50846">
    <property type="entry name" value="HMA_2"/>
    <property type="match status" value="1"/>
</dbReference>
<dbReference type="InterPro" id="IPR017969">
    <property type="entry name" value="Heavy-metal-associated_CS"/>
</dbReference>
<feature type="domain" description="HMA" evidence="2">
    <location>
        <begin position="1"/>
        <end position="63"/>
    </location>
</feature>
<evidence type="ECO:0000313" key="3">
    <source>
        <dbReference type="EMBL" id="ABM96489.1"/>
    </source>
</evidence>
<proteinExistence type="predicted"/>
<dbReference type="AlphaFoldDB" id="A2SLQ0"/>
<evidence type="ECO:0000313" key="4">
    <source>
        <dbReference type="Proteomes" id="UP000000366"/>
    </source>
</evidence>
<dbReference type="GO" id="GO:0046872">
    <property type="term" value="F:metal ion binding"/>
    <property type="evidence" value="ECO:0007669"/>
    <property type="project" value="UniProtKB-KW"/>
</dbReference>
<dbReference type="SUPFAM" id="SSF55008">
    <property type="entry name" value="HMA, heavy metal-associated domain"/>
    <property type="match status" value="1"/>
</dbReference>
<dbReference type="STRING" id="420662.Mpe_A3536"/>
<sequence>MIEFEIKDMSCGHCVGAITKAITALDPDAKVQAELPTHRVRVETGVPRAQLEHALRDAGFPPTPVL</sequence>
<dbReference type="eggNOG" id="COG2608">
    <property type="taxonomic scope" value="Bacteria"/>
</dbReference>
<dbReference type="Gene3D" id="3.30.70.100">
    <property type="match status" value="1"/>
</dbReference>
<dbReference type="InterPro" id="IPR006121">
    <property type="entry name" value="HMA_dom"/>
</dbReference>
<dbReference type="CDD" id="cd00371">
    <property type="entry name" value="HMA"/>
    <property type="match status" value="1"/>
</dbReference>
<dbReference type="RefSeq" id="WP_011831109.1">
    <property type="nucleotide sequence ID" value="NC_008825.1"/>
</dbReference>
<name>A2SLQ0_METPP</name>
<dbReference type="Pfam" id="PF00403">
    <property type="entry name" value="HMA"/>
    <property type="match status" value="1"/>
</dbReference>
<dbReference type="KEGG" id="mpt:Mpe_A3536"/>
<dbReference type="EMBL" id="CP000555">
    <property type="protein sequence ID" value="ABM96489.1"/>
    <property type="molecule type" value="Genomic_DNA"/>
</dbReference>
<evidence type="ECO:0000256" key="1">
    <source>
        <dbReference type="ARBA" id="ARBA00022723"/>
    </source>
</evidence>